<reference evidence="4" key="1">
    <citation type="journal article" date="2019" name="Int. J. Syst. Evol. Microbiol.">
        <title>The Global Catalogue of Microorganisms (GCM) 10K type strain sequencing project: providing services to taxonomists for standard genome sequencing and annotation.</title>
        <authorList>
            <consortium name="The Broad Institute Genomics Platform"/>
            <consortium name="The Broad Institute Genome Sequencing Center for Infectious Disease"/>
            <person name="Wu L."/>
            <person name="Ma J."/>
        </authorList>
    </citation>
    <scope>NUCLEOTIDE SEQUENCE [LARGE SCALE GENOMIC DNA]</scope>
    <source>
        <strain evidence="4">JCM 17342</strain>
    </source>
</reference>
<feature type="chain" id="PRO_5045590027" evidence="1">
    <location>
        <begin position="25"/>
        <end position="364"/>
    </location>
</feature>
<protein>
    <submittedName>
        <fullName evidence="3">Esterase-like activity of phytase family protein</fullName>
    </submittedName>
</protein>
<comment type="caution">
    <text evidence="3">The sequence shown here is derived from an EMBL/GenBank/DDBJ whole genome shotgun (WGS) entry which is preliminary data.</text>
</comment>
<keyword evidence="4" id="KW-1185">Reference proteome</keyword>
<evidence type="ECO:0000313" key="4">
    <source>
        <dbReference type="Proteomes" id="UP001501747"/>
    </source>
</evidence>
<evidence type="ECO:0000313" key="3">
    <source>
        <dbReference type="EMBL" id="GAA3997524.1"/>
    </source>
</evidence>
<sequence length="364" mass="39612">MRTRSLAAAFALLAALLTPAVASAAPGVRFLGEQVVPFKLDFQGTTVGGLSGIDYDPRGGEYVLISDDRSYLQPARVYRARIDIDRTALRSVRFTGTQPLRRPDGSTYPLNGIDPEEIRVDPWSGQYWISQEGNRANPTIQPTIHRAERTGAHAGELPLPANYQVTAERGPRQNLVLEAITFSRRGAVLTSAMEGPLLEDGPVPTTKAGALSRITLHSRGGGVFAQHAYKQEPLYAESDPSSPWHADTGVASILADPVDPSRYLVLERTYVPGPGYKARVYEISTRGATDVKDVDSLAKTQVKPVSKRLLLDLAELPMKAVFNIEGMTWGPPLSTGERSLVLVGDDNFTQEEATQVIALALRWP</sequence>
<evidence type="ECO:0000256" key="1">
    <source>
        <dbReference type="SAM" id="SignalP"/>
    </source>
</evidence>
<feature type="domain" description="Phytase-like" evidence="2">
    <location>
        <begin position="45"/>
        <end position="348"/>
    </location>
</feature>
<evidence type="ECO:0000259" key="2">
    <source>
        <dbReference type="Pfam" id="PF13449"/>
    </source>
</evidence>
<accession>A0ABP7RH87</accession>
<keyword evidence="1" id="KW-0732">Signal</keyword>
<dbReference type="RefSeq" id="WP_344872386.1">
    <property type="nucleotide sequence ID" value="NZ_BAABAL010000005.1"/>
</dbReference>
<dbReference type="Proteomes" id="UP001501747">
    <property type="component" value="Unassembled WGS sequence"/>
</dbReference>
<gene>
    <name evidence="3" type="ORF">GCM10022247_16970</name>
</gene>
<dbReference type="EMBL" id="BAABAL010000005">
    <property type="protein sequence ID" value="GAA3997524.1"/>
    <property type="molecule type" value="Genomic_DNA"/>
</dbReference>
<organism evidence="3 4">
    <name type="scientific">Allokutzneria multivorans</name>
    <dbReference type="NCBI Taxonomy" id="1142134"/>
    <lineage>
        <taxon>Bacteria</taxon>
        <taxon>Bacillati</taxon>
        <taxon>Actinomycetota</taxon>
        <taxon>Actinomycetes</taxon>
        <taxon>Pseudonocardiales</taxon>
        <taxon>Pseudonocardiaceae</taxon>
        <taxon>Allokutzneria</taxon>
    </lineage>
</organism>
<dbReference type="InterPro" id="IPR027372">
    <property type="entry name" value="Phytase-like_dom"/>
</dbReference>
<feature type="signal peptide" evidence="1">
    <location>
        <begin position="1"/>
        <end position="24"/>
    </location>
</feature>
<proteinExistence type="predicted"/>
<dbReference type="Pfam" id="PF13449">
    <property type="entry name" value="Phytase-like"/>
    <property type="match status" value="1"/>
</dbReference>
<name>A0ABP7RH87_9PSEU</name>